<feature type="region of interest" description="Disordered" evidence="1">
    <location>
        <begin position="45"/>
        <end position="69"/>
    </location>
</feature>
<dbReference type="Proteomes" id="UP000699042">
    <property type="component" value="Unassembled WGS sequence"/>
</dbReference>
<dbReference type="EMBL" id="JAESDN010000009">
    <property type="protein sequence ID" value="KAG7045467.1"/>
    <property type="molecule type" value="Genomic_DNA"/>
</dbReference>
<evidence type="ECO:0000256" key="1">
    <source>
        <dbReference type="SAM" id="MobiDB-lite"/>
    </source>
</evidence>
<evidence type="ECO:0000313" key="2">
    <source>
        <dbReference type="EMBL" id="KAG7045467.1"/>
    </source>
</evidence>
<protein>
    <submittedName>
        <fullName evidence="2">Uncharacterized protein</fullName>
    </submittedName>
</protein>
<organism evidence="2 3">
    <name type="scientific">Colletotrichum scovillei</name>
    <dbReference type="NCBI Taxonomy" id="1209932"/>
    <lineage>
        <taxon>Eukaryota</taxon>
        <taxon>Fungi</taxon>
        <taxon>Dikarya</taxon>
        <taxon>Ascomycota</taxon>
        <taxon>Pezizomycotina</taxon>
        <taxon>Sordariomycetes</taxon>
        <taxon>Hypocreomycetidae</taxon>
        <taxon>Glomerellales</taxon>
        <taxon>Glomerellaceae</taxon>
        <taxon>Colletotrichum</taxon>
        <taxon>Colletotrichum acutatum species complex</taxon>
    </lineage>
</organism>
<proteinExistence type="predicted"/>
<reference evidence="2" key="1">
    <citation type="submission" date="2021-05" db="EMBL/GenBank/DDBJ databases">
        <title>Comparative genomics of three Colletotrichum scovillei strains and genetic complementation revealed genes involved fungal growth and virulence on chili pepper.</title>
        <authorList>
            <person name="Hsieh D.-K."/>
            <person name="Chuang S.-C."/>
            <person name="Chen C.-Y."/>
            <person name="Chao Y.-T."/>
            <person name="Lu M.-Y.J."/>
            <person name="Lee M.-H."/>
            <person name="Shih M.-C."/>
        </authorList>
    </citation>
    <scope>NUCLEOTIDE SEQUENCE</scope>
    <source>
        <strain evidence="2">Coll-153</strain>
    </source>
</reference>
<sequence length="69" mass="7414">MNDVSRDLSQHPAHGRFETLFPPTLRLSSVYCQVGIPFLQLDSSEGPDIISADSGPGIGLDHPLSMPVP</sequence>
<keyword evidence="3" id="KW-1185">Reference proteome</keyword>
<comment type="caution">
    <text evidence="2">The sequence shown here is derived from an EMBL/GenBank/DDBJ whole genome shotgun (WGS) entry which is preliminary data.</text>
</comment>
<dbReference type="AlphaFoldDB" id="A0A9P7QYF9"/>
<evidence type="ECO:0000313" key="3">
    <source>
        <dbReference type="Proteomes" id="UP000699042"/>
    </source>
</evidence>
<gene>
    <name evidence="2" type="ORF">JMJ77_009550</name>
</gene>
<name>A0A9P7QYF9_9PEZI</name>
<accession>A0A9P7QYF9</accession>